<dbReference type="RefSeq" id="WP_156007767.1">
    <property type="nucleotide sequence ID" value="NZ_CP045483.1"/>
</dbReference>
<gene>
    <name evidence="2" type="ORF">D1868_10160</name>
</gene>
<accession>A0A650CR61</accession>
<name>A0A650CR61_9CREN</name>
<evidence type="ECO:0000313" key="3">
    <source>
        <dbReference type="Proteomes" id="UP000423396"/>
    </source>
</evidence>
<feature type="coiled-coil region" evidence="1">
    <location>
        <begin position="933"/>
        <end position="960"/>
    </location>
</feature>
<evidence type="ECO:0000313" key="2">
    <source>
        <dbReference type="EMBL" id="QGR20316.1"/>
    </source>
</evidence>
<dbReference type="KEGG" id="sazo:D1868_10160"/>
<sequence>MKKITSISNLERFLSKRLIFISMPPLIESLFKKVTNDRIVIVPTKFSSRDELENYSKEIRSKKEGIILGRGYVIDLIRGKVKLGEGSTTLSGNVLVFGYKKALNILEKHKISDKVKVLEYSSLPFDNCVTYVPPLIAEAIRLQERGKLNDQIKVLNKFKLLLYKKPTSKDPIDALKESYRGTNLKEDWEKLTPKWKEVIHYYLDSSLGLLPGESEKALENLSDYSSGYDIELSSPQYPEFVDLLDLSLRNLLNGKNVYILGNLRSGKSTFASLLTKRLEELGFKAKVVDYHGISQGYKYIGKLAEELNDKEPLIGVLTYDLYRVIRPKKGLIIKPGSRVIFSLTERKDLAVKIDKGVYDVPLSFLLTSENLDFGDYFFDYMFNVIFDADPNKVLWYLPLLKLAKDYGLPIPRMLGKISLEISGRKLDNEKDLVLKWFSVINRDIKIKISEEYGTDLIDVIDVNKIKKALEEEITKRLTPKNSLSLIELYYYSLMDFDFLQVPNTGELSDYLISGKKVNRLIKEILGELLPTLIENSSQKIEEICMSLRTRISTFKSTLQIEKEKINKIIEDTLLAPYKLVSEIKLVLSSEQSPPDCVETALQITVSAVKGGRTEWVKSVIPDLIKRAKENTLFARLFSIIAYYYLMNEEDERLEEEIERLQDAYSIFPKSLIKYKRGELAHLEVQDPLWATILFGSLADYALSSKDLIKFAFLYEKFRRSIAKVKEISLNKDEALLLSDFLMAIPTTNSSLIYKELTLLKKRLDAGIGYTLLLTHPSTESVRTTIELAEKLSNDWFSEVWKRVKEGDYTDEDCMDMIKMYQLKLMKSLANGEKYEYKTILQDVMDLKNMCNQVKSTDIKGAIDMITNLSGVILNNRQEELIISGTSLDLAIYIGSLILLGRKDKQYFFSIIAKQIEERHPPDSLEVLLVQLIDALINEDKKRLEQKIEKMKDNYYSAMLEVLVKVLTDKRRAVLGLIPYIGMWHITGNRPRGLLY</sequence>
<protein>
    <submittedName>
        <fullName evidence="2">Uncharacterized protein</fullName>
    </submittedName>
</protein>
<proteinExistence type="predicted"/>
<reference evidence="2 3" key="1">
    <citation type="submission" date="2019-10" db="EMBL/GenBank/DDBJ databases">
        <title>Genome Sequences from Six Type Strain Members of the Archaeal Family Sulfolobaceae: Acidianus ambivalens, Acidianus infernus, Metallosphaera prunae, Stygiolobus azoricus, Sulfolobus metallicus, and Sulfurisphaera ohwakuensis.</title>
        <authorList>
            <person name="Counts J.A."/>
            <person name="Kelly R.M."/>
        </authorList>
    </citation>
    <scope>NUCLEOTIDE SEQUENCE [LARGE SCALE GENOMIC DNA]</scope>
    <source>
        <strain evidence="2 3">FC6</strain>
    </source>
</reference>
<dbReference type="EMBL" id="CP045483">
    <property type="protein sequence ID" value="QGR20316.1"/>
    <property type="molecule type" value="Genomic_DNA"/>
</dbReference>
<dbReference type="Proteomes" id="UP000423396">
    <property type="component" value="Chromosome"/>
</dbReference>
<keyword evidence="3" id="KW-1185">Reference proteome</keyword>
<dbReference type="OrthoDB" id="43798at2157"/>
<keyword evidence="1" id="KW-0175">Coiled coil</keyword>
<evidence type="ECO:0000256" key="1">
    <source>
        <dbReference type="SAM" id="Coils"/>
    </source>
</evidence>
<dbReference type="SUPFAM" id="SSF52540">
    <property type="entry name" value="P-loop containing nucleoside triphosphate hydrolases"/>
    <property type="match status" value="1"/>
</dbReference>
<dbReference type="AlphaFoldDB" id="A0A650CR61"/>
<dbReference type="GeneID" id="42799438"/>
<dbReference type="InterPro" id="IPR027417">
    <property type="entry name" value="P-loop_NTPase"/>
</dbReference>
<organism evidence="2 3">
    <name type="scientific">Stygiolobus azoricus</name>
    <dbReference type="NCBI Taxonomy" id="41675"/>
    <lineage>
        <taxon>Archaea</taxon>
        <taxon>Thermoproteota</taxon>
        <taxon>Thermoprotei</taxon>
        <taxon>Sulfolobales</taxon>
        <taxon>Sulfolobaceae</taxon>
        <taxon>Stygiolobus</taxon>
    </lineage>
</organism>